<dbReference type="InterPro" id="IPR018846">
    <property type="entry name" value="Beta-prop_RSE1/DDB1/CPSF1_1st"/>
</dbReference>
<dbReference type="VEuPathDB" id="FungiDB:UREG_00164"/>
<gene>
    <name evidence="9" type="ORF">UREG_00164</name>
</gene>
<dbReference type="InterPro" id="IPR050358">
    <property type="entry name" value="RSE1/DDB1/CFT1"/>
</dbReference>
<evidence type="ECO:0000256" key="1">
    <source>
        <dbReference type="ARBA" id="ARBA00004123"/>
    </source>
</evidence>
<dbReference type="SUPFAM" id="SSF50998">
    <property type="entry name" value="Quinoprotein alcohol dehydrogenase-like"/>
    <property type="match status" value="1"/>
</dbReference>
<evidence type="ECO:0000259" key="8">
    <source>
        <dbReference type="Pfam" id="PF23726"/>
    </source>
</evidence>
<keyword evidence="4" id="KW-0507">mRNA processing</keyword>
<evidence type="ECO:0000259" key="6">
    <source>
        <dbReference type="Pfam" id="PF03178"/>
    </source>
</evidence>
<dbReference type="FunFam" id="2.130.10.10:FF:000629">
    <property type="entry name" value="UV-damaged DNA binding protein"/>
    <property type="match status" value="1"/>
</dbReference>
<dbReference type="AlphaFoldDB" id="C4JKU9"/>
<evidence type="ECO:0000313" key="9">
    <source>
        <dbReference type="EMBL" id="EEP75318.1"/>
    </source>
</evidence>
<dbReference type="Gene3D" id="2.130.10.10">
    <property type="entry name" value="YVTN repeat-like/Quinoprotein amine dehydrogenase"/>
    <property type="match status" value="3"/>
</dbReference>
<dbReference type="Pfam" id="PF23726">
    <property type="entry name" value="Beta-prop_RSE1_2nd"/>
    <property type="match status" value="1"/>
</dbReference>
<feature type="domain" description="RSE1/DDB1/CPSF1 second beta-propeller" evidence="8">
    <location>
        <begin position="425"/>
        <end position="733"/>
    </location>
</feature>
<dbReference type="Pfam" id="PF10433">
    <property type="entry name" value="Beta-prop_RSE1_1st"/>
    <property type="match status" value="1"/>
</dbReference>
<evidence type="ECO:0000259" key="7">
    <source>
        <dbReference type="Pfam" id="PF10433"/>
    </source>
</evidence>
<dbReference type="InterPro" id="IPR058543">
    <property type="entry name" value="Beta-prop_RSE1/DDB1/CPSF1_2nd"/>
</dbReference>
<dbReference type="Pfam" id="PF03178">
    <property type="entry name" value="CPSF_A"/>
    <property type="match status" value="1"/>
</dbReference>
<dbReference type="Proteomes" id="UP000002058">
    <property type="component" value="Unassembled WGS sequence"/>
</dbReference>
<protein>
    <recommendedName>
        <fullName evidence="3">DNA damage-binding protein 1</fullName>
    </recommendedName>
</protein>
<evidence type="ECO:0000313" key="10">
    <source>
        <dbReference type="Proteomes" id="UP000002058"/>
    </source>
</evidence>
<dbReference type="OMA" id="HQDFLMR"/>
<comment type="subcellular location">
    <subcellularLocation>
        <location evidence="1">Nucleus</location>
    </subcellularLocation>
</comment>
<name>C4JKU9_UNCRE</name>
<feature type="domain" description="RSE1/DDB1/CPSF1 first beta-propeller" evidence="7">
    <location>
        <begin position="12"/>
        <end position="370"/>
    </location>
</feature>
<dbReference type="GO" id="GO:0006397">
    <property type="term" value="P:mRNA processing"/>
    <property type="evidence" value="ECO:0007669"/>
    <property type="project" value="UniProtKB-KW"/>
</dbReference>
<accession>C4JKU9</accession>
<comment type="similarity">
    <text evidence="2">Belongs to the DDB1 family.</text>
</comment>
<dbReference type="GeneID" id="8441384"/>
<keyword evidence="10" id="KW-1185">Reference proteome</keyword>
<keyword evidence="5" id="KW-0539">Nucleus</keyword>
<dbReference type="InParanoid" id="C4JKU9"/>
<dbReference type="eggNOG" id="KOG1897">
    <property type="taxonomic scope" value="Eukaryota"/>
</dbReference>
<sequence length="1144" mass="125266">MAYIVPLHHASSISNAITLQFMKPGEDCLVIAKSNRLELYTKAPDGLALKYSKAVYGKISVLQKLPRPNPSETDLLFVGTDRDAYFTLSWNSATGQLHTEQKYVDMADPSLRDSQSGDRSWVDPSGKFLTLEIYEGIITVIPIAQEPLKRSSLSGPSLGPPKERAHLGEPVQARIEELAIRSTAFLHQDSSRVPRIAILYESTDGRVKLKLRDLIYTRGVVNGEASVAEFHNVDELYDNLELGAEILVPVPLPLGGILILGEKCIKYVDTISNETITLPLEYNTVFVAWEQLDNQRWLLADDYGRLFFLMLVLDSANAVRTWKVDLLGETSRASVLVHLGGGVVFLGSHQGDSHVIRITEGSFEIIQTLSNIAPILDFTVMDLGHRGDTLTHEFSSGQARIVTGSGAFHDGSLRSVRSGVGMEDLGVLGAMEHITDLWGLSAFCAEENCDTLLLAFVNESRVFHFSPDGEVEEKDEFLGLLLGETTLHASNLAGCRILQVTERTARITDVESELVIWHWSPSGHQKITAAAVNEQYLVLMIGGQEAVIFDIASDIQVSGPKTFKANKQVSGVTLTSSPAQACIFCFPQSAEISIVNLTDLTIRHTETLGEPGDAVPRSVLVANMIPSKPPSLFVSMADGSVFSFSLNAEDYSLSNANKLVLGSEAPVFKLLPRGDGLFNVFATCDHPSLIYASEDRIVYSAVNSDKATRICHFNAEAYPGAIAVATPDEIKIALVDAERTTQIQTLMINGTVRRIAYSAAERAFGLGTVRRSLVQNAEEVKSYFILSDEIMFRQLSVFDLNSNELVECVIRTEHPAFNGQQNNGRPKDIFIVGTSVLDPAEAPESQTKGRILIFDVGVNRELRMVSEFPVRGACRALAMVNGKIVAALMKSVVILSMKKGNSYSIDIGKESSYRTSTAPVDLSVTDNIIVVADLMKSISLLEYQAGEAGQPDSLKEVARHYQTLWTTTAAPIAENAFLVSDAEGNLVVLNRNTTGVTEDDKRRMQITSELRLGTMVNRIRRMDLQASQSSPVIPKAFLATTDGSIYLFGVIAQFAQDLLMRLQSALASFVASPGGIPFSGYRAFKSATRQADEPFRFVDGELVEQFLDCPLEVQEAVLAKMDGGGRDVTLSQLKDIVERLKRMH</sequence>
<dbReference type="InterPro" id="IPR004871">
    <property type="entry name" value="RSE1/DDB1/CPSF1_C"/>
</dbReference>
<evidence type="ECO:0000256" key="5">
    <source>
        <dbReference type="ARBA" id="ARBA00023242"/>
    </source>
</evidence>
<dbReference type="GO" id="GO:0005634">
    <property type="term" value="C:nucleus"/>
    <property type="evidence" value="ECO:0007669"/>
    <property type="project" value="UniProtKB-SubCell"/>
</dbReference>
<dbReference type="PANTHER" id="PTHR10644">
    <property type="entry name" value="DNA REPAIR/RNA PROCESSING CPSF FAMILY"/>
    <property type="match status" value="1"/>
</dbReference>
<evidence type="ECO:0000256" key="2">
    <source>
        <dbReference type="ARBA" id="ARBA00007453"/>
    </source>
</evidence>
<dbReference type="GO" id="GO:0003676">
    <property type="term" value="F:nucleic acid binding"/>
    <property type="evidence" value="ECO:0007669"/>
    <property type="project" value="InterPro"/>
</dbReference>
<dbReference type="HOGENOM" id="CLU_002893_1_1_1"/>
<dbReference type="InterPro" id="IPR011047">
    <property type="entry name" value="Quinoprotein_ADH-like_sf"/>
</dbReference>
<evidence type="ECO:0000256" key="3">
    <source>
        <dbReference type="ARBA" id="ARBA00014577"/>
    </source>
</evidence>
<evidence type="ECO:0000256" key="4">
    <source>
        <dbReference type="ARBA" id="ARBA00022664"/>
    </source>
</evidence>
<dbReference type="OrthoDB" id="433457at2759"/>
<dbReference type="RefSeq" id="XP_002540651.1">
    <property type="nucleotide sequence ID" value="XM_002540605.1"/>
</dbReference>
<dbReference type="STRING" id="336963.C4JKU9"/>
<dbReference type="Gene3D" id="1.10.150.910">
    <property type="match status" value="1"/>
</dbReference>
<organism evidence="9 10">
    <name type="scientific">Uncinocarpus reesii (strain UAMH 1704)</name>
    <dbReference type="NCBI Taxonomy" id="336963"/>
    <lineage>
        <taxon>Eukaryota</taxon>
        <taxon>Fungi</taxon>
        <taxon>Dikarya</taxon>
        <taxon>Ascomycota</taxon>
        <taxon>Pezizomycotina</taxon>
        <taxon>Eurotiomycetes</taxon>
        <taxon>Eurotiomycetidae</taxon>
        <taxon>Onygenales</taxon>
        <taxon>Onygenaceae</taxon>
        <taxon>Uncinocarpus</taxon>
    </lineage>
</organism>
<dbReference type="EMBL" id="CH476615">
    <property type="protein sequence ID" value="EEP75318.1"/>
    <property type="molecule type" value="Genomic_DNA"/>
</dbReference>
<dbReference type="KEGG" id="ure:UREG_00164"/>
<feature type="domain" description="RSE1/DDB1/CPSF1 C-terminal" evidence="6">
    <location>
        <begin position="782"/>
        <end position="1108"/>
    </location>
</feature>
<reference evidence="10" key="1">
    <citation type="journal article" date="2009" name="Genome Res.">
        <title>Comparative genomic analyses of the human fungal pathogens Coccidioides and their relatives.</title>
        <authorList>
            <person name="Sharpton T.J."/>
            <person name="Stajich J.E."/>
            <person name="Rounsley S.D."/>
            <person name="Gardner M.J."/>
            <person name="Wortman J.R."/>
            <person name="Jordar V.S."/>
            <person name="Maiti R."/>
            <person name="Kodira C.D."/>
            <person name="Neafsey D.E."/>
            <person name="Zeng Q."/>
            <person name="Hung C.-Y."/>
            <person name="McMahan C."/>
            <person name="Muszewska A."/>
            <person name="Grynberg M."/>
            <person name="Mandel M.A."/>
            <person name="Kellner E.M."/>
            <person name="Barker B.M."/>
            <person name="Galgiani J.N."/>
            <person name="Orbach M.J."/>
            <person name="Kirkland T.N."/>
            <person name="Cole G.T."/>
            <person name="Henn M.R."/>
            <person name="Birren B.W."/>
            <person name="Taylor J.W."/>
        </authorList>
    </citation>
    <scope>NUCLEOTIDE SEQUENCE [LARGE SCALE GENOMIC DNA]</scope>
    <source>
        <strain evidence="10">UAMH 1704</strain>
    </source>
</reference>
<proteinExistence type="inferred from homology"/>
<dbReference type="InterPro" id="IPR015943">
    <property type="entry name" value="WD40/YVTN_repeat-like_dom_sf"/>
</dbReference>